<keyword evidence="2" id="KW-0503">Monooxygenase</keyword>
<dbReference type="PANTHER" id="PTHR37811">
    <property type="entry name" value="BLL5343 PROTEIN"/>
    <property type="match status" value="1"/>
</dbReference>
<sequence>MIASTPQPPYYAVIFTSLRTAGDQGYAEAARRMLDLAREQPGFLGVESARGDDGLGITVSYWRDETAILAWKQHAEHSEIRERGRSTWYETCQTRVCKVERAYRFDR</sequence>
<dbReference type="AlphaFoldDB" id="A0A0N0VL23"/>
<dbReference type="Proteomes" id="UP000037931">
    <property type="component" value="Unassembled WGS sequence"/>
</dbReference>
<reference evidence="2 3" key="1">
    <citation type="journal article" date="2015" name="PLoS ONE">
        <title>Rice-Infecting Pseudomonas Genomes Are Highly Accessorized and Harbor Multiple Putative Virulence Mechanisms to Cause Sheath Brown Rot.</title>
        <authorList>
            <person name="Quibod I.L."/>
            <person name="Grande G."/>
            <person name="Oreiro E.G."/>
            <person name="Borja F.N."/>
            <person name="Dossa G.S."/>
            <person name="Mauleon R."/>
            <person name="Cruz C.V."/>
            <person name="Oliva R."/>
        </authorList>
    </citation>
    <scope>NUCLEOTIDE SEQUENCE [LARGE SCALE GENOMIC DNA]</scope>
    <source>
        <strain evidence="2 3">IRRI 6609</strain>
    </source>
</reference>
<gene>
    <name evidence="2" type="ORF">PF66_00007</name>
</gene>
<protein>
    <submittedName>
        <fullName evidence="2">Antibiotic biosynthesis monooxygenase</fullName>
    </submittedName>
</protein>
<keyword evidence="3" id="KW-1185">Reference proteome</keyword>
<evidence type="ECO:0000259" key="1">
    <source>
        <dbReference type="PROSITE" id="PS51725"/>
    </source>
</evidence>
<dbReference type="PANTHER" id="PTHR37811:SF2">
    <property type="entry name" value="ABM DOMAIN-CONTAINING PROTEIN"/>
    <property type="match status" value="1"/>
</dbReference>
<dbReference type="EMBL" id="JSYZ01000001">
    <property type="protein sequence ID" value="KPA93083.1"/>
    <property type="molecule type" value="Genomic_DNA"/>
</dbReference>
<keyword evidence="2" id="KW-0560">Oxidoreductase</keyword>
<name>A0A0N0VL23_9PSED</name>
<evidence type="ECO:0000313" key="2">
    <source>
        <dbReference type="EMBL" id="KPA93083.1"/>
    </source>
</evidence>
<dbReference type="SUPFAM" id="SSF54909">
    <property type="entry name" value="Dimeric alpha+beta barrel"/>
    <property type="match status" value="1"/>
</dbReference>
<dbReference type="OrthoDB" id="9797060at2"/>
<accession>A0A0N0VL23</accession>
<dbReference type="RefSeq" id="WP_054057928.1">
    <property type="nucleotide sequence ID" value="NZ_JSYZ01000001.1"/>
</dbReference>
<dbReference type="PROSITE" id="PS51725">
    <property type="entry name" value="ABM"/>
    <property type="match status" value="1"/>
</dbReference>
<organism evidence="2 3">
    <name type="scientific">Pseudomonas asplenii</name>
    <dbReference type="NCBI Taxonomy" id="53407"/>
    <lineage>
        <taxon>Bacteria</taxon>
        <taxon>Pseudomonadati</taxon>
        <taxon>Pseudomonadota</taxon>
        <taxon>Gammaproteobacteria</taxon>
        <taxon>Pseudomonadales</taxon>
        <taxon>Pseudomonadaceae</taxon>
        <taxon>Pseudomonas</taxon>
    </lineage>
</organism>
<dbReference type="InterPro" id="IPR007138">
    <property type="entry name" value="ABM_dom"/>
</dbReference>
<dbReference type="Pfam" id="PF03992">
    <property type="entry name" value="ABM"/>
    <property type="match status" value="1"/>
</dbReference>
<dbReference type="STRING" id="50340.PF66_00007"/>
<dbReference type="GO" id="GO:0004497">
    <property type="term" value="F:monooxygenase activity"/>
    <property type="evidence" value="ECO:0007669"/>
    <property type="project" value="UniProtKB-KW"/>
</dbReference>
<comment type="caution">
    <text evidence="2">The sequence shown here is derived from an EMBL/GenBank/DDBJ whole genome shotgun (WGS) entry which is preliminary data.</text>
</comment>
<evidence type="ECO:0000313" key="3">
    <source>
        <dbReference type="Proteomes" id="UP000037931"/>
    </source>
</evidence>
<dbReference type="InterPro" id="IPR011008">
    <property type="entry name" value="Dimeric_a/b-barrel"/>
</dbReference>
<feature type="domain" description="ABM" evidence="1">
    <location>
        <begin position="10"/>
        <end position="96"/>
    </location>
</feature>
<proteinExistence type="predicted"/>
<dbReference type="InterPro" id="IPR052936">
    <property type="entry name" value="Jasmonate_Hydroxylase-like"/>
</dbReference>
<dbReference type="PATRIC" id="fig|50340.43.peg.7"/>
<dbReference type="Gene3D" id="3.30.70.100">
    <property type="match status" value="1"/>
</dbReference>